<keyword evidence="3" id="KW-1185">Reference proteome</keyword>
<organism evidence="2 3">
    <name type="scientific">Dactylonectria macrodidyma</name>
    <dbReference type="NCBI Taxonomy" id="307937"/>
    <lineage>
        <taxon>Eukaryota</taxon>
        <taxon>Fungi</taxon>
        <taxon>Dikarya</taxon>
        <taxon>Ascomycota</taxon>
        <taxon>Pezizomycotina</taxon>
        <taxon>Sordariomycetes</taxon>
        <taxon>Hypocreomycetidae</taxon>
        <taxon>Hypocreales</taxon>
        <taxon>Nectriaceae</taxon>
        <taxon>Dactylonectria</taxon>
    </lineage>
</organism>
<feature type="non-terminal residue" evidence="2">
    <location>
        <position position="1"/>
    </location>
</feature>
<dbReference type="EMBL" id="JAGMUV010000011">
    <property type="protein sequence ID" value="KAH7141075.1"/>
    <property type="molecule type" value="Genomic_DNA"/>
</dbReference>
<feature type="non-terminal residue" evidence="2">
    <location>
        <position position="94"/>
    </location>
</feature>
<dbReference type="PANTHER" id="PTHR33112:SF15">
    <property type="entry name" value="HETEROKARYON INCOMPATIBILITY DOMAIN-CONTAINING PROTEIN"/>
    <property type="match status" value="1"/>
</dbReference>
<sequence length="94" mass="10526">TLKLLSGNKSRLETNINISELPQSYKEAVDVCLRMDIKYIWIDSLCIIQDSTDDWRAESATMMHVYGNALFTIAAAAAAENSEPSLLHRDPLNI</sequence>
<comment type="caution">
    <text evidence="2">The sequence shown here is derived from an EMBL/GenBank/DDBJ whole genome shotgun (WGS) entry which is preliminary data.</text>
</comment>
<evidence type="ECO:0000313" key="3">
    <source>
        <dbReference type="Proteomes" id="UP000738349"/>
    </source>
</evidence>
<reference evidence="2" key="1">
    <citation type="journal article" date="2021" name="Nat. Commun.">
        <title>Genetic determinants of endophytism in the Arabidopsis root mycobiome.</title>
        <authorList>
            <person name="Mesny F."/>
            <person name="Miyauchi S."/>
            <person name="Thiergart T."/>
            <person name="Pickel B."/>
            <person name="Atanasova L."/>
            <person name="Karlsson M."/>
            <person name="Huettel B."/>
            <person name="Barry K.W."/>
            <person name="Haridas S."/>
            <person name="Chen C."/>
            <person name="Bauer D."/>
            <person name="Andreopoulos W."/>
            <person name="Pangilinan J."/>
            <person name="LaButti K."/>
            <person name="Riley R."/>
            <person name="Lipzen A."/>
            <person name="Clum A."/>
            <person name="Drula E."/>
            <person name="Henrissat B."/>
            <person name="Kohler A."/>
            <person name="Grigoriev I.V."/>
            <person name="Martin F.M."/>
            <person name="Hacquard S."/>
        </authorList>
    </citation>
    <scope>NUCLEOTIDE SEQUENCE</scope>
    <source>
        <strain evidence="2">MPI-CAGE-AT-0147</strain>
    </source>
</reference>
<name>A0A9P9EMZ4_9HYPO</name>
<dbReference type="AlphaFoldDB" id="A0A9P9EMZ4"/>
<dbReference type="InterPro" id="IPR010730">
    <property type="entry name" value="HET"/>
</dbReference>
<dbReference type="PANTHER" id="PTHR33112">
    <property type="entry name" value="DOMAIN PROTEIN, PUTATIVE-RELATED"/>
    <property type="match status" value="1"/>
</dbReference>
<dbReference type="Proteomes" id="UP000738349">
    <property type="component" value="Unassembled WGS sequence"/>
</dbReference>
<evidence type="ECO:0000313" key="2">
    <source>
        <dbReference type="EMBL" id="KAH7141075.1"/>
    </source>
</evidence>
<gene>
    <name evidence="2" type="ORF">EDB81DRAFT_623764</name>
</gene>
<accession>A0A9P9EMZ4</accession>
<dbReference type="Pfam" id="PF06985">
    <property type="entry name" value="HET"/>
    <property type="match status" value="1"/>
</dbReference>
<feature type="domain" description="Heterokaryon incompatibility" evidence="1">
    <location>
        <begin position="8"/>
        <end position="83"/>
    </location>
</feature>
<evidence type="ECO:0000259" key="1">
    <source>
        <dbReference type="Pfam" id="PF06985"/>
    </source>
</evidence>
<protein>
    <recommendedName>
        <fullName evidence="1">Heterokaryon incompatibility domain-containing protein</fullName>
    </recommendedName>
</protein>
<proteinExistence type="predicted"/>
<dbReference type="OrthoDB" id="5362512at2759"/>